<reference evidence="1" key="2">
    <citation type="journal article" date="2023" name="IMA Fungus">
        <title>Comparative genomic study of the Penicillium genus elucidates a diverse pangenome and 15 lateral gene transfer events.</title>
        <authorList>
            <person name="Petersen C."/>
            <person name="Sorensen T."/>
            <person name="Nielsen M.R."/>
            <person name="Sondergaard T.E."/>
            <person name="Sorensen J.L."/>
            <person name="Fitzpatrick D.A."/>
            <person name="Frisvad J.C."/>
            <person name="Nielsen K.L."/>
        </authorList>
    </citation>
    <scope>NUCLEOTIDE SEQUENCE</scope>
    <source>
        <strain evidence="1">IBT 29864</strain>
    </source>
</reference>
<evidence type="ECO:0000313" key="2">
    <source>
        <dbReference type="Proteomes" id="UP001147782"/>
    </source>
</evidence>
<name>A0A9W9SMR6_9EURO</name>
<evidence type="ECO:0000313" key="1">
    <source>
        <dbReference type="EMBL" id="KAJ5380835.1"/>
    </source>
</evidence>
<evidence type="ECO:0008006" key="3">
    <source>
        <dbReference type="Google" id="ProtNLM"/>
    </source>
</evidence>
<comment type="caution">
    <text evidence="1">The sequence shown here is derived from an EMBL/GenBank/DDBJ whole genome shotgun (WGS) entry which is preliminary data.</text>
</comment>
<keyword evidence="2" id="KW-1185">Reference proteome</keyword>
<dbReference type="Proteomes" id="UP001147782">
    <property type="component" value="Unassembled WGS sequence"/>
</dbReference>
<gene>
    <name evidence="1" type="ORF">N7496_003263</name>
</gene>
<protein>
    <recommendedName>
        <fullName evidence="3">C2H2-type domain-containing protein</fullName>
    </recommendedName>
</protein>
<reference evidence="1" key="1">
    <citation type="submission" date="2022-11" db="EMBL/GenBank/DDBJ databases">
        <authorList>
            <person name="Petersen C."/>
        </authorList>
    </citation>
    <scope>NUCLEOTIDE SEQUENCE</scope>
    <source>
        <strain evidence="1">IBT 29864</strain>
    </source>
</reference>
<dbReference type="GeneID" id="81435371"/>
<dbReference type="AlphaFoldDB" id="A0A9W9SMR6"/>
<organism evidence="1 2">
    <name type="scientific">Penicillium cataractarum</name>
    <dbReference type="NCBI Taxonomy" id="2100454"/>
    <lineage>
        <taxon>Eukaryota</taxon>
        <taxon>Fungi</taxon>
        <taxon>Dikarya</taxon>
        <taxon>Ascomycota</taxon>
        <taxon>Pezizomycotina</taxon>
        <taxon>Eurotiomycetes</taxon>
        <taxon>Eurotiomycetidae</taxon>
        <taxon>Eurotiales</taxon>
        <taxon>Aspergillaceae</taxon>
        <taxon>Penicillium</taxon>
    </lineage>
</organism>
<dbReference type="RefSeq" id="XP_056558406.1">
    <property type="nucleotide sequence ID" value="XM_056696194.1"/>
</dbReference>
<proteinExistence type="predicted"/>
<sequence>MSPLQGLLEEIYRYAIIPREESVIYERPCPQKRQNDCHIYQRSHDTFPEVIDPGLPRQSRPTNYQFKLIQPAACRLATFSTTQSAEKHAQSAHKGERYLCPIPQCMVVFADKYYIEKHERLLSDVGHAAWSWPSSTAEIITWMALIYPATSAAIKSHIARSLHAVRVLPILACMSESDYGYKVIACE</sequence>
<accession>A0A9W9SMR6</accession>
<dbReference type="EMBL" id="JAPZBS010000002">
    <property type="protein sequence ID" value="KAJ5380835.1"/>
    <property type="molecule type" value="Genomic_DNA"/>
</dbReference>